<dbReference type="InterPro" id="IPR011009">
    <property type="entry name" value="Kinase-like_dom_sf"/>
</dbReference>
<proteinExistence type="inferred from homology"/>
<dbReference type="PIRSF" id="PIRSF000641">
    <property type="entry name" value="SRK"/>
    <property type="match status" value="1"/>
</dbReference>
<dbReference type="Gramene" id="KZM84401">
    <property type="protein sequence ID" value="KZM84401"/>
    <property type="gene ID" value="DCAR_028177"/>
</dbReference>
<dbReference type="PANTHER" id="PTHR32444">
    <property type="entry name" value="BULB-TYPE LECTIN DOMAIN-CONTAINING PROTEIN"/>
    <property type="match status" value="1"/>
</dbReference>
<dbReference type="Pfam" id="PF00954">
    <property type="entry name" value="S_locus_glycop"/>
    <property type="match status" value="1"/>
</dbReference>
<comment type="similarity">
    <text evidence="3">In the C-terminal section; belongs to the protein kinase superfamily. Ser/Thr protein kinase family.</text>
</comment>
<evidence type="ECO:0000256" key="12">
    <source>
        <dbReference type="ARBA" id="ARBA00022989"/>
    </source>
</evidence>
<evidence type="ECO:0000256" key="1">
    <source>
        <dbReference type="ARBA" id="ARBA00004251"/>
    </source>
</evidence>
<evidence type="ECO:0000256" key="4">
    <source>
        <dbReference type="ARBA" id="ARBA00022475"/>
    </source>
</evidence>
<dbReference type="PANTHER" id="PTHR32444:SF63">
    <property type="entry name" value="G-TYPE LECTIN S-RECEPTOR-LIKE SERINE_THREONINE-PROTEIN KINASE RKS1"/>
    <property type="match status" value="1"/>
</dbReference>
<dbReference type="EMBL" id="LNRQ01000008">
    <property type="protein sequence ID" value="KZM84401.1"/>
    <property type="molecule type" value="Genomic_DNA"/>
</dbReference>
<evidence type="ECO:0000256" key="11">
    <source>
        <dbReference type="ARBA" id="ARBA00022840"/>
    </source>
</evidence>
<evidence type="ECO:0000256" key="7">
    <source>
        <dbReference type="ARBA" id="ARBA00022692"/>
    </source>
</evidence>
<dbReference type="GO" id="GO:0004674">
    <property type="term" value="F:protein serine/threonine kinase activity"/>
    <property type="evidence" value="ECO:0007669"/>
    <property type="project" value="UniProtKB-KW"/>
</dbReference>
<evidence type="ECO:0000313" key="23">
    <source>
        <dbReference type="EMBL" id="KZM84401.1"/>
    </source>
</evidence>
<dbReference type="SMART" id="SM00108">
    <property type="entry name" value="B_lectin"/>
    <property type="match status" value="1"/>
</dbReference>
<dbReference type="Pfam" id="PF08276">
    <property type="entry name" value="PAN_2"/>
    <property type="match status" value="1"/>
</dbReference>
<dbReference type="InterPro" id="IPR000858">
    <property type="entry name" value="S_locus_glycoprot_dom"/>
</dbReference>
<keyword evidence="12 18" id="KW-1133">Transmembrane helix</keyword>
<dbReference type="SMART" id="SM00473">
    <property type="entry name" value="PAN_AP"/>
    <property type="match status" value="1"/>
</dbReference>
<evidence type="ECO:0000256" key="14">
    <source>
        <dbReference type="ARBA" id="ARBA00023157"/>
    </source>
</evidence>
<feature type="domain" description="Bulb-type lectin" evidence="21">
    <location>
        <begin position="23"/>
        <end position="147"/>
    </location>
</feature>
<dbReference type="EC" id="2.7.11.1" evidence="17"/>
<organism evidence="23">
    <name type="scientific">Daucus carota subsp. sativus</name>
    <name type="common">Carrot</name>
    <dbReference type="NCBI Taxonomy" id="79200"/>
    <lineage>
        <taxon>Eukaryota</taxon>
        <taxon>Viridiplantae</taxon>
        <taxon>Streptophyta</taxon>
        <taxon>Embryophyta</taxon>
        <taxon>Tracheophyta</taxon>
        <taxon>Spermatophyta</taxon>
        <taxon>Magnoliopsida</taxon>
        <taxon>eudicotyledons</taxon>
        <taxon>Gunneridae</taxon>
        <taxon>Pentapetalae</taxon>
        <taxon>asterids</taxon>
        <taxon>campanulids</taxon>
        <taxon>Apiales</taxon>
        <taxon>Apiaceae</taxon>
        <taxon>Apioideae</taxon>
        <taxon>Scandiceae</taxon>
        <taxon>Daucinae</taxon>
        <taxon>Daucus</taxon>
        <taxon>Daucus sect. Daucus</taxon>
    </lineage>
</organism>
<dbReference type="Pfam" id="PF07714">
    <property type="entry name" value="PK_Tyr_Ser-Thr"/>
    <property type="match status" value="1"/>
</dbReference>
<dbReference type="PROSITE" id="PS00108">
    <property type="entry name" value="PROTEIN_KINASE_ST"/>
    <property type="match status" value="1"/>
</dbReference>
<evidence type="ECO:0000259" key="21">
    <source>
        <dbReference type="PROSITE" id="PS50927"/>
    </source>
</evidence>
<feature type="domain" description="Apple" evidence="22">
    <location>
        <begin position="344"/>
        <end position="424"/>
    </location>
</feature>
<accession>A0A175YMP0</accession>
<dbReference type="InterPro" id="IPR008271">
    <property type="entry name" value="Ser/Thr_kinase_AS"/>
</dbReference>
<comment type="similarity">
    <text evidence="2">In the N-terminal section; belongs to the leguminous lectin family.</text>
</comment>
<dbReference type="Gene3D" id="1.10.510.10">
    <property type="entry name" value="Transferase(Phosphotransferase) domain 1"/>
    <property type="match status" value="1"/>
</dbReference>
<keyword evidence="7 18" id="KW-0812">Transmembrane</keyword>
<dbReference type="GO" id="GO:0002229">
    <property type="term" value="P:defense response to oomycetes"/>
    <property type="evidence" value="ECO:0007669"/>
    <property type="project" value="UniProtKB-ARBA"/>
</dbReference>
<dbReference type="GO" id="GO:0005886">
    <property type="term" value="C:plasma membrane"/>
    <property type="evidence" value="ECO:0007669"/>
    <property type="project" value="UniProtKB-SubCell"/>
</dbReference>
<feature type="domain" description="Protein kinase" evidence="20">
    <location>
        <begin position="338"/>
        <end position="681"/>
    </location>
</feature>
<evidence type="ECO:0000256" key="10">
    <source>
        <dbReference type="ARBA" id="ARBA00022777"/>
    </source>
</evidence>
<evidence type="ECO:0000256" key="3">
    <source>
        <dbReference type="ARBA" id="ARBA00010217"/>
    </source>
</evidence>
<comment type="subcellular location">
    <subcellularLocation>
        <location evidence="1">Cell membrane</location>
        <topology evidence="1">Single-pass type I membrane protein</topology>
    </subcellularLocation>
</comment>
<dbReference type="InterPro" id="IPR001245">
    <property type="entry name" value="Ser-Thr/Tyr_kinase_cat_dom"/>
</dbReference>
<comment type="caution">
    <text evidence="23">The sequence shown here is derived from an EMBL/GenBank/DDBJ whole genome shotgun (WGS) entry which is preliminary data.</text>
</comment>
<keyword evidence="11 17" id="KW-0067">ATP-binding</keyword>
<dbReference type="CDD" id="cd00028">
    <property type="entry name" value="B_lectin"/>
    <property type="match status" value="1"/>
</dbReference>
<evidence type="ECO:0000256" key="6">
    <source>
        <dbReference type="ARBA" id="ARBA00022679"/>
    </source>
</evidence>
<dbReference type="Gene3D" id="2.90.10.10">
    <property type="entry name" value="Bulb-type lectin domain"/>
    <property type="match status" value="1"/>
</dbReference>
<comment type="catalytic activity">
    <reaction evidence="17">
        <text>L-seryl-[protein] + ATP = O-phospho-L-seryl-[protein] + ADP + H(+)</text>
        <dbReference type="Rhea" id="RHEA:17989"/>
        <dbReference type="Rhea" id="RHEA-COMP:9863"/>
        <dbReference type="Rhea" id="RHEA-COMP:11604"/>
        <dbReference type="ChEBI" id="CHEBI:15378"/>
        <dbReference type="ChEBI" id="CHEBI:29999"/>
        <dbReference type="ChEBI" id="CHEBI:30616"/>
        <dbReference type="ChEBI" id="CHEBI:83421"/>
        <dbReference type="ChEBI" id="CHEBI:456216"/>
        <dbReference type="EC" id="2.7.11.1"/>
    </reaction>
</comment>
<dbReference type="InterPro" id="IPR003609">
    <property type="entry name" value="Pan_app"/>
</dbReference>
<evidence type="ECO:0000256" key="5">
    <source>
        <dbReference type="ARBA" id="ARBA00022527"/>
    </source>
</evidence>
<dbReference type="OMA" id="AGIRAWK"/>
<evidence type="ECO:0000256" key="2">
    <source>
        <dbReference type="ARBA" id="ARBA00008536"/>
    </source>
</evidence>
<keyword evidence="14" id="KW-1015">Disulfide bond</keyword>
<keyword evidence="6 17" id="KW-0808">Transferase</keyword>
<feature type="chain" id="PRO_5008044728" description="Receptor-like serine/threonine-protein kinase" evidence="19">
    <location>
        <begin position="23"/>
        <end position="725"/>
    </location>
</feature>
<dbReference type="InterPro" id="IPR000719">
    <property type="entry name" value="Prot_kinase_dom"/>
</dbReference>
<dbReference type="InterPro" id="IPR024171">
    <property type="entry name" value="SRK-like_kinase"/>
</dbReference>
<dbReference type="SMART" id="SM00220">
    <property type="entry name" value="S_TKc"/>
    <property type="match status" value="1"/>
</dbReference>
<evidence type="ECO:0000256" key="8">
    <source>
        <dbReference type="ARBA" id="ARBA00022729"/>
    </source>
</evidence>
<keyword evidence="15" id="KW-0675">Receptor</keyword>
<sequence length="725" mass="80525">MYTRKNALVYFVVLLVIQPCICLDSITQTQPLKDGDVLISQGEYFEIGFFSPGSSSNRYVGVWYHQIPEKNVVWVANRDSPVKNTSGVLSVDGTGQLVLSYSGTPQALIWSSNVSGSGDSRFSAKILDTGNFVLFKDEYSEKNVIWQGFDHPTDTHLPGMKIGWNKKTGENRFITSWKSPENPGTGQYSFKFDANESNPQVFIYNGAEKLMRIGPWNGVTFSGYPEFTVSGAYQVSKLIYIDNEEEVSWYYTINNPANITKFVLNETRGLAQRLNWDPVTQKWYPFWTGPEDLCDFYRHCGAFSTCNPANVGAQGCECLPGYVSQGNPLRDRSQCLRKSEALVCGKGEGFVEVSGVKVPDTSTAHLESDITLKACNNLCLKNCSCTGYTIANISNGVGCLTWYGDLVDIRQYSDGGQVLYVRVDHHELADSKQRLLRVLLPVLVAILLIIIAFGYWLLWKKKKRGGSKRLELFNSLENSDERGTSSTEVHCFPLSIIIAATNNFAFSEKLGEGGFGTVYKDSRLRIIHRDLKASNVLLDASMNPKISDFGMARIVGSDQNEETTNRVVGTYGYMSPEYAMEGHFSIKSDVFSFGVLLLEITSGRRNNSSFDAENSLNLIGHIWDRWLQGTPLEVVDRSLGESYVVEEVLRCIHIGLLCVQESAAVRPTMSEVVTMLCNERIPSSPPEQPAFINRATGYFGPVRSSSSGNGAIAVTEMTVSMIEGR</sequence>
<comment type="similarity">
    <text evidence="17">Belongs to the protein kinase superfamily. Ser/Thr protein kinase family.</text>
</comment>
<dbReference type="PROSITE" id="PS50948">
    <property type="entry name" value="PAN"/>
    <property type="match status" value="1"/>
</dbReference>
<dbReference type="SUPFAM" id="SSF51110">
    <property type="entry name" value="alpha-D-mannose-specific plant lectins"/>
    <property type="match status" value="1"/>
</dbReference>
<keyword evidence="10 17" id="KW-0418">Kinase</keyword>
<evidence type="ECO:0000256" key="15">
    <source>
        <dbReference type="ARBA" id="ARBA00023170"/>
    </source>
</evidence>
<protein>
    <recommendedName>
        <fullName evidence="17">Receptor-like serine/threonine-protein kinase</fullName>
        <ecNumber evidence="17">2.7.11.1</ecNumber>
    </recommendedName>
</protein>
<keyword evidence="8 19" id="KW-0732">Signal</keyword>
<evidence type="ECO:0000256" key="9">
    <source>
        <dbReference type="ARBA" id="ARBA00022741"/>
    </source>
</evidence>
<dbReference type="GO" id="GO:0106310">
    <property type="term" value="F:protein serine kinase activity"/>
    <property type="evidence" value="ECO:0007669"/>
    <property type="project" value="RHEA"/>
</dbReference>
<dbReference type="InterPro" id="IPR001480">
    <property type="entry name" value="Bulb-type_lectin_dom"/>
</dbReference>
<reference evidence="23" key="1">
    <citation type="journal article" date="2016" name="Nat. Genet.">
        <title>A high-quality carrot genome assembly provides new insights into carotenoid accumulation and asterid genome evolution.</title>
        <authorList>
            <person name="Iorizzo M."/>
            <person name="Ellison S."/>
            <person name="Senalik D."/>
            <person name="Zeng P."/>
            <person name="Satapoomin P."/>
            <person name="Huang J."/>
            <person name="Bowman M."/>
            <person name="Iovene M."/>
            <person name="Sanseverino W."/>
            <person name="Cavagnaro P."/>
            <person name="Yildiz M."/>
            <person name="Macko-Podgorni A."/>
            <person name="Moranska E."/>
            <person name="Grzebelus E."/>
            <person name="Grzebelus D."/>
            <person name="Ashrafi H."/>
            <person name="Zheng Z."/>
            <person name="Cheng S."/>
            <person name="Spooner D."/>
            <person name="Van Deynze A."/>
            <person name="Simon P."/>
        </authorList>
    </citation>
    <scope>NUCLEOTIDE SEQUENCE [LARGE SCALE GENOMIC DNA]</scope>
    <source>
        <tissue evidence="23">Leaf</tissue>
    </source>
</reference>
<evidence type="ECO:0000256" key="13">
    <source>
        <dbReference type="ARBA" id="ARBA00023136"/>
    </source>
</evidence>
<dbReference type="FunFam" id="1.10.510.10:FF:000240">
    <property type="entry name" value="Lectin-domain containing receptor kinase A4.3"/>
    <property type="match status" value="1"/>
</dbReference>
<dbReference type="PROSITE" id="PS50927">
    <property type="entry name" value="BULB_LECTIN"/>
    <property type="match status" value="1"/>
</dbReference>
<evidence type="ECO:0000256" key="18">
    <source>
        <dbReference type="SAM" id="Phobius"/>
    </source>
</evidence>
<keyword evidence="13 18" id="KW-0472">Membrane</keyword>
<gene>
    <name evidence="23" type="ORF">DCAR_028177</name>
</gene>
<keyword evidence="16" id="KW-0325">Glycoprotein</keyword>
<name>A0A175YMP0_DAUCS</name>
<evidence type="ECO:0000256" key="19">
    <source>
        <dbReference type="SAM" id="SignalP"/>
    </source>
</evidence>
<dbReference type="PROSITE" id="PS50011">
    <property type="entry name" value="PROTEIN_KINASE_DOM"/>
    <property type="match status" value="1"/>
</dbReference>
<dbReference type="SUPFAM" id="SSF56112">
    <property type="entry name" value="Protein kinase-like (PK-like)"/>
    <property type="match status" value="1"/>
</dbReference>
<dbReference type="GO" id="GO:0048544">
    <property type="term" value="P:recognition of pollen"/>
    <property type="evidence" value="ECO:0007669"/>
    <property type="project" value="InterPro"/>
</dbReference>
<keyword evidence="4" id="KW-1003">Cell membrane</keyword>
<feature type="transmembrane region" description="Helical" evidence="18">
    <location>
        <begin position="438"/>
        <end position="459"/>
    </location>
</feature>
<evidence type="ECO:0000259" key="20">
    <source>
        <dbReference type="PROSITE" id="PS50011"/>
    </source>
</evidence>
<evidence type="ECO:0000256" key="17">
    <source>
        <dbReference type="PIRNR" id="PIRNR000641"/>
    </source>
</evidence>
<dbReference type="AlphaFoldDB" id="A0A175YMP0"/>
<dbReference type="Pfam" id="PF01453">
    <property type="entry name" value="B_lectin"/>
    <property type="match status" value="1"/>
</dbReference>
<dbReference type="CDD" id="cd01098">
    <property type="entry name" value="PAN_AP_plant"/>
    <property type="match status" value="1"/>
</dbReference>
<feature type="signal peptide" evidence="19">
    <location>
        <begin position="1"/>
        <end position="22"/>
    </location>
</feature>
<evidence type="ECO:0000256" key="16">
    <source>
        <dbReference type="ARBA" id="ARBA00023180"/>
    </source>
</evidence>
<comment type="catalytic activity">
    <reaction evidence="17">
        <text>L-threonyl-[protein] + ATP = O-phospho-L-threonyl-[protein] + ADP + H(+)</text>
        <dbReference type="Rhea" id="RHEA:46608"/>
        <dbReference type="Rhea" id="RHEA-COMP:11060"/>
        <dbReference type="Rhea" id="RHEA-COMP:11605"/>
        <dbReference type="ChEBI" id="CHEBI:15378"/>
        <dbReference type="ChEBI" id="CHEBI:30013"/>
        <dbReference type="ChEBI" id="CHEBI:30616"/>
        <dbReference type="ChEBI" id="CHEBI:61977"/>
        <dbReference type="ChEBI" id="CHEBI:456216"/>
        <dbReference type="EC" id="2.7.11.1"/>
    </reaction>
</comment>
<dbReference type="FunFam" id="2.90.10.10:FF:000005">
    <property type="entry name" value="G-type lectin S-receptor-like serine/threonine-protein kinase"/>
    <property type="match status" value="1"/>
</dbReference>
<dbReference type="InterPro" id="IPR036426">
    <property type="entry name" value="Bulb-type_lectin_dom_sf"/>
</dbReference>
<keyword evidence="5 17" id="KW-0723">Serine/threonine-protein kinase</keyword>
<dbReference type="GO" id="GO:0005524">
    <property type="term" value="F:ATP binding"/>
    <property type="evidence" value="ECO:0007669"/>
    <property type="project" value="UniProtKB-KW"/>
</dbReference>
<keyword evidence="9 17" id="KW-0547">Nucleotide-binding</keyword>
<evidence type="ECO:0000259" key="22">
    <source>
        <dbReference type="PROSITE" id="PS50948"/>
    </source>
</evidence>